<dbReference type="EMBL" id="JACHXU010000016">
    <property type="protein sequence ID" value="MBB3208516.1"/>
    <property type="molecule type" value="Genomic_DNA"/>
</dbReference>
<keyword evidence="3" id="KW-0732">Signal</keyword>
<evidence type="ECO:0000313" key="4">
    <source>
        <dbReference type="EMBL" id="MBB3208516.1"/>
    </source>
</evidence>
<name>A0A7W5E1S1_9BACT</name>
<comment type="caution">
    <text evidence="4">The sequence shown here is derived from an EMBL/GenBank/DDBJ whole genome shotgun (WGS) entry which is preliminary data.</text>
</comment>
<protein>
    <recommendedName>
        <fullName evidence="6">Secreted protein</fullName>
    </recommendedName>
</protein>
<feature type="coiled-coil region" evidence="1">
    <location>
        <begin position="119"/>
        <end position="268"/>
    </location>
</feature>
<proteinExistence type="predicted"/>
<evidence type="ECO:0000313" key="5">
    <source>
        <dbReference type="Proteomes" id="UP000536179"/>
    </source>
</evidence>
<evidence type="ECO:0000256" key="3">
    <source>
        <dbReference type="SAM" id="SignalP"/>
    </source>
</evidence>
<evidence type="ECO:0000256" key="2">
    <source>
        <dbReference type="SAM" id="MobiDB-lite"/>
    </source>
</evidence>
<feature type="compositionally biased region" description="Polar residues" evidence="2">
    <location>
        <begin position="80"/>
        <end position="89"/>
    </location>
</feature>
<evidence type="ECO:0000256" key="1">
    <source>
        <dbReference type="SAM" id="Coils"/>
    </source>
</evidence>
<feature type="region of interest" description="Disordered" evidence="2">
    <location>
        <begin position="42"/>
        <end position="98"/>
    </location>
</feature>
<sequence length="505" mass="54984">MIRFLSFGLVAASFGIGASVANAQNFVGPRYPGEVIISERVITPKPEPAGANTLPPPAKRNGSSSVGDSARSVLVKSPNADGQSSSEPMSLSDGGLRRVEEPRERLPLLALGHEVWEKMLSLERENAKLEATLEYERRLATYREHSDQMQKARAEEIERMKTEMAAQRDAARHEHKAAQARVAEMARLIQERTEQIVQLERKVHQAETGMPTKAIAEKIRQPLTQKLKEQSEIIQQFEARQKELIATIDHLQRANEQVQARIAKKAAATDVEGSAIHSADDHAHGDHAHEAHGDHQDADQMDEGHADEHGAAHGSHSHGHPETGQRETAQRDRKPEPRDAKSGDEKNPPQADVPKKDSPKRDVGKKETDAKDADKRDRDRKDAPRPEPNRRDNQPRGKKGRFRGAATTSDQPVIKLAVLPVGFSIQPLSDDVTTAAPISATQDVSAAQNADDAKADDPVGLQGGVIGPLGKNDAQPETVAAPEPVAVPEPVAIPEAAELPAPKNR</sequence>
<feature type="chain" id="PRO_5030908692" description="Secreted protein" evidence="3">
    <location>
        <begin position="24"/>
        <end position="505"/>
    </location>
</feature>
<gene>
    <name evidence="4" type="ORF">FHS27_004345</name>
</gene>
<keyword evidence="5" id="KW-1185">Reference proteome</keyword>
<feature type="region of interest" description="Disordered" evidence="2">
    <location>
        <begin position="269"/>
        <end position="412"/>
    </location>
</feature>
<reference evidence="4 5" key="1">
    <citation type="submission" date="2020-08" db="EMBL/GenBank/DDBJ databases">
        <title>Genomic Encyclopedia of Type Strains, Phase III (KMG-III): the genomes of soil and plant-associated and newly described type strains.</title>
        <authorList>
            <person name="Whitman W."/>
        </authorList>
    </citation>
    <scope>NUCLEOTIDE SEQUENCE [LARGE SCALE GENOMIC DNA]</scope>
    <source>
        <strain evidence="4 5">CECT 8075</strain>
    </source>
</reference>
<feature type="signal peptide" evidence="3">
    <location>
        <begin position="1"/>
        <end position="23"/>
    </location>
</feature>
<dbReference type="Proteomes" id="UP000536179">
    <property type="component" value="Unassembled WGS sequence"/>
</dbReference>
<feature type="compositionally biased region" description="Basic and acidic residues" evidence="2">
    <location>
        <begin position="278"/>
        <end position="311"/>
    </location>
</feature>
<feature type="region of interest" description="Disordered" evidence="2">
    <location>
        <begin position="447"/>
        <end position="479"/>
    </location>
</feature>
<accession>A0A7W5E1S1</accession>
<dbReference type="AlphaFoldDB" id="A0A7W5E1S1"/>
<organism evidence="4 5">
    <name type="scientific">Aporhodopirellula rubra</name>
    <dbReference type="NCBI Taxonomy" id="980271"/>
    <lineage>
        <taxon>Bacteria</taxon>
        <taxon>Pseudomonadati</taxon>
        <taxon>Planctomycetota</taxon>
        <taxon>Planctomycetia</taxon>
        <taxon>Pirellulales</taxon>
        <taxon>Pirellulaceae</taxon>
        <taxon>Aporhodopirellula</taxon>
    </lineage>
</organism>
<feature type="compositionally biased region" description="Basic and acidic residues" evidence="2">
    <location>
        <begin position="319"/>
        <end position="395"/>
    </location>
</feature>
<dbReference type="RefSeq" id="WP_184306689.1">
    <property type="nucleotide sequence ID" value="NZ_JACHXU010000016.1"/>
</dbReference>
<keyword evidence="1" id="KW-0175">Coiled coil</keyword>
<evidence type="ECO:0008006" key="6">
    <source>
        <dbReference type="Google" id="ProtNLM"/>
    </source>
</evidence>